<comment type="similarity">
    <text evidence="1">Belongs to the short-chain dehydrogenases/reductases (SDR) family.</text>
</comment>
<name>A0ABV0MCT5_9HYPH</name>
<sequence>MNRMKDKVVIVSGGARGVGAADVRRLSEEGAAVAIADVLEEEGTALAHELQAQHADVRYFSLDVTNEDAWRQLVADVLDWKGRITTLVNNAGIVNRTGITGTSLENWQRVMSVNLNGAFLGMKTVCPAIRDAGGGAVVNMASVAAHVGHNDPAYAASKAGLLGLTRTAAAEYVEWNIRVNAICPGIIVTGLNAGGSHLEPWRSATPLGRFGTMEEAANLVLFLASDEAGYITGEDIAMDGGFLAAGSARRISLEAGIDLTAGVQT</sequence>
<proteinExistence type="inferred from homology"/>
<keyword evidence="6" id="KW-1185">Reference proteome</keyword>
<dbReference type="PANTHER" id="PTHR24321:SF8">
    <property type="entry name" value="ESTRADIOL 17-BETA-DEHYDROGENASE 8-RELATED"/>
    <property type="match status" value="1"/>
</dbReference>
<feature type="domain" description="Ketoreductase" evidence="4">
    <location>
        <begin position="7"/>
        <end position="185"/>
    </location>
</feature>
<comment type="caution">
    <text evidence="5">The sequence shown here is derived from an EMBL/GenBank/DDBJ whole genome shotgun (WGS) entry which is preliminary data.</text>
</comment>
<evidence type="ECO:0000259" key="4">
    <source>
        <dbReference type="SMART" id="SM00822"/>
    </source>
</evidence>
<dbReference type="InterPro" id="IPR020904">
    <property type="entry name" value="Sc_DH/Rdtase_CS"/>
</dbReference>
<dbReference type="PRINTS" id="PR00081">
    <property type="entry name" value="GDHRDH"/>
</dbReference>
<dbReference type="PANTHER" id="PTHR24321">
    <property type="entry name" value="DEHYDROGENASES, SHORT CHAIN"/>
    <property type="match status" value="1"/>
</dbReference>
<dbReference type="RefSeq" id="WP_210058962.1">
    <property type="nucleotide sequence ID" value="NZ_JBEAAL010000054.1"/>
</dbReference>
<evidence type="ECO:0000256" key="1">
    <source>
        <dbReference type="ARBA" id="ARBA00006484"/>
    </source>
</evidence>
<protein>
    <submittedName>
        <fullName evidence="5">SDR family NAD(P)-dependent oxidoreductase</fullName>
    </submittedName>
</protein>
<reference evidence="5 6" key="1">
    <citation type="submission" date="2024-05" db="EMBL/GenBank/DDBJ databases">
        <title>Neorhizobium sp. Rsf11, a plant growth promoting and heavy metal resistant PAH-degrader.</title>
        <authorList>
            <person name="Golubev S.N."/>
            <person name="Muratova A.Y."/>
            <person name="Markelova M.I."/>
        </authorList>
    </citation>
    <scope>NUCLEOTIDE SEQUENCE [LARGE SCALE GENOMIC DNA]</scope>
    <source>
        <strain evidence="5 6">Rsf11</strain>
    </source>
</reference>
<keyword evidence="2" id="KW-0560">Oxidoreductase</keyword>
<evidence type="ECO:0000313" key="5">
    <source>
        <dbReference type="EMBL" id="MEQ1409708.1"/>
    </source>
</evidence>
<dbReference type="PRINTS" id="PR00080">
    <property type="entry name" value="SDRFAMILY"/>
</dbReference>
<dbReference type="SMART" id="SM00822">
    <property type="entry name" value="PKS_KR"/>
    <property type="match status" value="1"/>
</dbReference>
<dbReference type="SUPFAM" id="SSF51735">
    <property type="entry name" value="NAD(P)-binding Rossmann-fold domains"/>
    <property type="match status" value="1"/>
</dbReference>
<dbReference type="InterPro" id="IPR036291">
    <property type="entry name" value="NAD(P)-bd_dom_sf"/>
</dbReference>
<evidence type="ECO:0000256" key="3">
    <source>
        <dbReference type="ARBA" id="ARBA00023027"/>
    </source>
</evidence>
<gene>
    <name evidence="5" type="ORF">ABK249_32930</name>
</gene>
<dbReference type="InterPro" id="IPR002347">
    <property type="entry name" value="SDR_fam"/>
</dbReference>
<keyword evidence="3" id="KW-0520">NAD</keyword>
<dbReference type="EMBL" id="JBEAAL010000054">
    <property type="protein sequence ID" value="MEQ1409708.1"/>
    <property type="molecule type" value="Genomic_DNA"/>
</dbReference>
<accession>A0ABV0MCT5</accession>
<dbReference type="Proteomes" id="UP001496627">
    <property type="component" value="Unassembled WGS sequence"/>
</dbReference>
<dbReference type="InterPro" id="IPR057326">
    <property type="entry name" value="KR_dom"/>
</dbReference>
<evidence type="ECO:0000256" key="2">
    <source>
        <dbReference type="ARBA" id="ARBA00023002"/>
    </source>
</evidence>
<organism evidence="5 6">
    <name type="scientific">Neorhizobium phenanthreniclasticum</name>
    <dbReference type="NCBI Taxonomy" id="3157917"/>
    <lineage>
        <taxon>Bacteria</taxon>
        <taxon>Pseudomonadati</taxon>
        <taxon>Pseudomonadota</taxon>
        <taxon>Alphaproteobacteria</taxon>
        <taxon>Hyphomicrobiales</taxon>
        <taxon>Rhizobiaceae</taxon>
        <taxon>Rhizobium/Agrobacterium group</taxon>
        <taxon>Neorhizobium</taxon>
    </lineage>
</organism>
<evidence type="ECO:0000313" key="6">
    <source>
        <dbReference type="Proteomes" id="UP001496627"/>
    </source>
</evidence>
<dbReference type="Pfam" id="PF13561">
    <property type="entry name" value="adh_short_C2"/>
    <property type="match status" value="1"/>
</dbReference>
<dbReference type="PROSITE" id="PS00061">
    <property type="entry name" value="ADH_SHORT"/>
    <property type="match status" value="1"/>
</dbReference>
<dbReference type="Gene3D" id="3.40.50.720">
    <property type="entry name" value="NAD(P)-binding Rossmann-like Domain"/>
    <property type="match status" value="1"/>
</dbReference>